<organism evidence="3 4">
    <name type="scientific">Lophiotrema nucula</name>
    <dbReference type="NCBI Taxonomy" id="690887"/>
    <lineage>
        <taxon>Eukaryota</taxon>
        <taxon>Fungi</taxon>
        <taxon>Dikarya</taxon>
        <taxon>Ascomycota</taxon>
        <taxon>Pezizomycotina</taxon>
        <taxon>Dothideomycetes</taxon>
        <taxon>Pleosporomycetidae</taxon>
        <taxon>Pleosporales</taxon>
        <taxon>Lophiotremataceae</taxon>
        <taxon>Lophiotrema</taxon>
    </lineage>
</organism>
<feature type="domain" description="NB-ARC" evidence="1">
    <location>
        <begin position="3"/>
        <end position="140"/>
    </location>
</feature>
<feature type="domain" description="DUF7779" evidence="2">
    <location>
        <begin position="222"/>
        <end position="311"/>
    </location>
</feature>
<evidence type="ECO:0000313" key="4">
    <source>
        <dbReference type="Proteomes" id="UP000799770"/>
    </source>
</evidence>
<feature type="non-terminal residue" evidence="3">
    <location>
        <position position="1"/>
    </location>
</feature>
<reference evidence="3" key="1">
    <citation type="journal article" date="2020" name="Stud. Mycol.">
        <title>101 Dothideomycetes genomes: a test case for predicting lifestyles and emergence of pathogens.</title>
        <authorList>
            <person name="Haridas S."/>
            <person name="Albert R."/>
            <person name="Binder M."/>
            <person name="Bloem J."/>
            <person name="Labutti K."/>
            <person name="Salamov A."/>
            <person name="Andreopoulos B."/>
            <person name="Baker S."/>
            <person name="Barry K."/>
            <person name="Bills G."/>
            <person name="Bluhm B."/>
            <person name="Cannon C."/>
            <person name="Castanera R."/>
            <person name="Culley D."/>
            <person name="Daum C."/>
            <person name="Ezra D."/>
            <person name="Gonzalez J."/>
            <person name="Henrissat B."/>
            <person name="Kuo A."/>
            <person name="Liang C."/>
            <person name="Lipzen A."/>
            <person name="Lutzoni F."/>
            <person name="Magnuson J."/>
            <person name="Mondo S."/>
            <person name="Nolan M."/>
            <person name="Ohm R."/>
            <person name="Pangilinan J."/>
            <person name="Park H.-J."/>
            <person name="Ramirez L."/>
            <person name="Alfaro M."/>
            <person name="Sun H."/>
            <person name="Tritt A."/>
            <person name="Yoshinaga Y."/>
            <person name="Zwiers L.-H."/>
            <person name="Turgeon B."/>
            <person name="Goodwin S."/>
            <person name="Spatafora J."/>
            <person name="Crous P."/>
            <person name="Grigoriev I."/>
        </authorList>
    </citation>
    <scope>NUCLEOTIDE SEQUENCE</scope>
    <source>
        <strain evidence="3">CBS 627.86</strain>
    </source>
</reference>
<sequence>IKSVALHGLGGVGKTQVALAFAYSKIDLLDAIFWVAAETDVVLKQSFSRIAVNLELPNAHPQNHEENTLLVLSWLNKTKAKWLLIFDNVEDVRIFEDCWPVAKRGSVLVTTRHPTVAVQPIDIGIEIEPFSTEDGAGILEHLLQAHNDSEAERQARLDLSLRLNGHALAISQMAALINAKHMSVASFVPYYDKYTRKIHRERKAGWKYVGYNHALDTVWLLSFGALSQQARTCLSIFALLDPDRIPDKLFKPLDQADLPAILDCLRDEYDRLEVLEELTSHGLVKHDVKTEMFSLHRLVQAEFLYQLSENERQAGFDAATRLLQLVFPSRAKGQVLNKHWPVAQLYIQHVLALMNCYRKSQNEREKLQTTSSFCDLL</sequence>
<dbReference type="PANTHER" id="PTHR35205">
    <property type="entry name" value="NB-ARC AND TPR DOMAIN PROTEIN"/>
    <property type="match status" value="1"/>
</dbReference>
<dbReference type="InterPro" id="IPR056681">
    <property type="entry name" value="DUF7779"/>
</dbReference>
<keyword evidence="4" id="KW-1185">Reference proteome</keyword>
<dbReference type="InterPro" id="IPR002182">
    <property type="entry name" value="NB-ARC"/>
</dbReference>
<dbReference type="GO" id="GO:0016787">
    <property type="term" value="F:hydrolase activity"/>
    <property type="evidence" value="ECO:0007669"/>
    <property type="project" value="UniProtKB-KW"/>
</dbReference>
<keyword evidence="3" id="KW-0378">Hydrolase</keyword>
<dbReference type="InterPro" id="IPR027417">
    <property type="entry name" value="P-loop_NTPase"/>
</dbReference>
<dbReference type="GO" id="GO:0043531">
    <property type="term" value="F:ADP binding"/>
    <property type="evidence" value="ECO:0007669"/>
    <property type="project" value="InterPro"/>
</dbReference>
<accession>A0A6A5YIU1</accession>
<feature type="non-terminal residue" evidence="3">
    <location>
        <position position="377"/>
    </location>
</feature>
<evidence type="ECO:0000259" key="2">
    <source>
        <dbReference type="Pfam" id="PF25000"/>
    </source>
</evidence>
<dbReference type="Proteomes" id="UP000799770">
    <property type="component" value="Unassembled WGS sequence"/>
</dbReference>
<protein>
    <submittedName>
        <fullName evidence="3">P-loop containing nucleoside triphosphate hydrolase protein</fullName>
    </submittedName>
</protein>
<dbReference type="EMBL" id="ML977364">
    <property type="protein sequence ID" value="KAF2106247.1"/>
    <property type="molecule type" value="Genomic_DNA"/>
</dbReference>
<dbReference type="Gene3D" id="3.40.50.300">
    <property type="entry name" value="P-loop containing nucleotide triphosphate hydrolases"/>
    <property type="match status" value="1"/>
</dbReference>
<proteinExistence type="predicted"/>
<dbReference type="Pfam" id="PF00931">
    <property type="entry name" value="NB-ARC"/>
    <property type="match status" value="1"/>
</dbReference>
<dbReference type="OrthoDB" id="5394701at2759"/>
<dbReference type="Pfam" id="PF25000">
    <property type="entry name" value="DUF7779"/>
    <property type="match status" value="1"/>
</dbReference>
<dbReference type="SUPFAM" id="SSF52540">
    <property type="entry name" value="P-loop containing nucleoside triphosphate hydrolases"/>
    <property type="match status" value="1"/>
</dbReference>
<dbReference type="AlphaFoldDB" id="A0A6A5YIU1"/>
<evidence type="ECO:0000259" key="1">
    <source>
        <dbReference type="Pfam" id="PF00931"/>
    </source>
</evidence>
<evidence type="ECO:0000313" key="3">
    <source>
        <dbReference type="EMBL" id="KAF2106247.1"/>
    </source>
</evidence>
<gene>
    <name evidence="3" type="ORF">BDV96DRAFT_455805</name>
</gene>
<dbReference type="PANTHER" id="PTHR35205:SF1">
    <property type="entry name" value="ZU5 DOMAIN-CONTAINING PROTEIN"/>
    <property type="match status" value="1"/>
</dbReference>
<name>A0A6A5YIU1_9PLEO</name>